<gene>
    <name evidence="2" type="primary">fhkD</name>
    <name evidence="2" type="ORF">SNAT2548_LOCUS22164</name>
</gene>
<name>A0A812QX46_9DINO</name>
<comment type="caution">
    <text evidence="2">The sequence shown here is derived from an EMBL/GenBank/DDBJ whole genome shotgun (WGS) entry which is preliminary data.</text>
</comment>
<sequence length="161" mass="17559">MDPARSGSTNQLRTALVLALLSKAAWAMSYLLARDELEHWGLQNRLLQIQVLSKIEALRPSQPSAGISSEPSQGEQLHQADSFMDLSQCWIPPPAPFLEIGGPSDIQEPDPELEPLSEVSMGALVTESFLAGLEEDLRQSEAAEASQPPCKRQRLESKASP</sequence>
<reference evidence="2" key="1">
    <citation type="submission" date="2021-02" db="EMBL/GenBank/DDBJ databases">
        <authorList>
            <person name="Dougan E. K."/>
            <person name="Rhodes N."/>
            <person name="Thang M."/>
            <person name="Chan C."/>
        </authorList>
    </citation>
    <scope>NUCLEOTIDE SEQUENCE</scope>
</reference>
<evidence type="ECO:0000256" key="1">
    <source>
        <dbReference type="SAM" id="MobiDB-lite"/>
    </source>
</evidence>
<evidence type="ECO:0000313" key="3">
    <source>
        <dbReference type="Proteomes" id="UP000604046"/>
    </source>
</evidence>
<proteinExistence type="predicted"/>
<dbReference type="EMBL" id="CAJNDS010002277">
    <property type="protein sequence ID" value="CAE7407427.1"/>
    <property type="molecule type" value="Genomic_DNA"/>
</dbReference>
<accession>A0A812QX46</accession>
<feature type="region of interest" description="Disordered" evidence="1">
    <location>
        <begin position="136"/>
        <end position="161"/>
    </location>
</feature>
<organism evidence="2 3">
    <name type="scientific">Symbiodinium natans</name>
    <dbReference type="NCBI Taxonomy" id="878477"/>
    <lineage>
        <taxon>Eukaryota</taxon>
        <taxon>Sar</taxon>
        <taxon>Alveolata</taxon>
        <taxon>Dinophyceae</taxon>
        <taxon>Suessiales</taxon>
        <taxon>Symbiodiniaceae</taxon>
        <taxon>Symbiodinium</taxon>
    </lineage>
</organism>
<feature type="region of interest" description="Disordered" evidence="1">
    <location>
        <begin position="60"/>
        <end position="79"/>
    </location>
</feature>
<keyword evidence="3" id="KW-1185">Reference proteome</keyword>
<dbReference type="Proteomes" id="UP000604046">
    <property type="component" value="Unassembled WGS sequence"/>
</dbReference>
<dbReference type="AlphaFoldDB" id="A0A812QX46"/>
<protein>
    <submittedName>
        <fullName evidence="2">FhkD protein</fullName>
    </submittedName>
</protein>
<evidence type="ECO:0000313" key="2">
    <source>
        <dbReference type="EMBL" id="CAE7407427.1"/>
    </source>
</evidence>
<feature type="compositionally biased region" description="Polar residues" evidence="1">
    <location>
        <begin position="61"/>
        <end position="76"/>
    </location>
</feature>